<dbReference type="PROSITE" id="PS50234">
    <property type="entry name" value="VWFA"/>
    <property type="match status" value="2"/>
</dbReference>
<dbReference type="Proteomes" id="UP000694845">
    <property type="component" value="Unplaced"/>
</dbReference>
<dbReference type="PRINTS" id="PR00453">
    <property type="entry name" value="VWFADOMAIN"/>
</dbReference>
<feature type="domain" description="VWFA" evidence="9">
    <location>
        <begin position="907"/>
        <end position="1083"/>
    </location>
</feature>
<dbReference type="Gene3D" id="3.40.50.410">
    <property type="entry name" value="von Willebrand factor, type A domain"/>
    <property type="match status" value="2"/>
</dbReference>
<dbReference type="GeneID" id="110973441"/>
<accession>A0A8B7XIN4</accession>
<dbReference type="InterPro" id="IPR050525">
    <property type="entry name" value="ECM_Assembly_Org"/>
</dbReference>
<evidence type="ECO:0000259" key="9">
    <source>
        <dbReference type="PROSITE" id="PS50234"/>
    </source>
</evidence>
<keyword evidence="4" id="KW-0677">Repeat</keyword>
<dbReference type="SMART" id="SM00327">
    <property type="entry name" value="VWA"/>
    <property type="match status" value="2"/>
</dbReference>
<dbReference type="KEGG" id="aplc:110973441"/>
<reference evidence="11" key="1">
    <citation type="submission" date="2025-08" db="UniProtKB">
        <authorList>
            <consortium name="RefSeq"/>
        </authorList>
    </citation>
    <scope>IDENTIFICATION</scope>
</reference>
<protein>
    <submittedName>
        <fullName evidence="11">Uncharacterized protein LOC110973441</fullName>
    </submittedName>
</protein>
<dbReference type="AlphaFoldDB" id="A0A8B7XIN4"/>
<comment type="subcellular location">
    <subcellularLocation>
        <location evidence="1">Secreted</location>
    </subcellularLocation>
</comment>
<feature type="coiled-coil region" evidence="6">
    <location>
        <begin position="749"/>
        <end position="776"/>
    </location>
</feature>
<keyword evidence="10" id="KW-1185">Reference proteome</keyword>
<dbReference type="FunFam" id="3.40.50.410:FF:000004">
    <property type="entry name" value="collagen alpha-6(VI) chain"/>
    <property type="match status" value="2"/>
</dbReference>
<evidence type="ECO:0000256" key="2">
    <source>
        <dbReference type="ARBA" id="ARBA00022525"/>
    </source>
</evidence>
<gene>
    <name evidence="11" type="primary">LOC110973441</name>
</gene>
<dbReference type="SUPFAM" id="SSF53300">
    <property type="entry name" value="vWA-like"/>
    <property type="match status" value="2"/>
</dbReference>
<proteinExistence type="predicted"/>
<name>A0A8B7XIN4_ACAPL</name>
<dbReference type="CDD" id="cd01472">
    <property type="entry name" value="vWA_collagen"/>
    <property type="match status" value="1"/>
</dbReference>
<feature type="domain" description="VWFA" evidence="9">
    <location>
        <begin position="203"/>
        <end position="381"/>
    </location>
</feature>
<evidence type="ECO:0000313" key="10">
    <source>
        <dbReference type="Proteomes" id="UP000694845"/>
    </source>
</evidence>
<keyword evidence="3" id="KW-0732">Signal</keyword>
<sequence>MEKTAIGALPGLVVVASVITLFAQPTRSQGTDLTTIPESFGVAVVEATVRRINRLDGINRDLRADYRFIRRIAWVETTDGTDQFTYSDQNYHGGIWRVDRSVYDFTMTMYNNPRYASLFSDVEALMQINWSRTTWQDCRKPLYSALAARLYFHSIQPNIPQGITLQATLWRTRYHDQPSDTVGDFIAKVEDLESEGCSVNQIDLVFVLDSSGSVGQSNFEKTKSFVSNVSESFQIGADQTRVAVIQYSSSVKVEFHLNTYADKTFLQEAIRNITYIGGGTATVSALNVTESQAFLVENGARPDLNSITRAAVVITDGRSQGPAAVAVPADRAREKGITIFAIGVTDNVNVEELNAIANKPNDTYVFHVSNFDAIDNIVASLEDKTCNDPTPIRGPVVMNTLVQGDTQYLQQAVSNEGVTLVIEADQGNVAMYISTTTPNPNKAFYDYLLKATAGQGKVEVYIGPEEFVNQGNLSIETGGGGDRMRRQAPGQNDTDDGSPIGTVYMTIEGLQETNNFVLRVTEGDVTEPVTTSITMTRNMATTKESGTKAAAYLAVGLTALFTTQLLKSESFKLNTPEADDLSVLRHSLSKNDGMQINNGLKLICAMYVPLYNEYCTQEQEKNQRATVPCGSLQANNAKFFFLALLSIVRKQEVREARFTFSKGLSQRYFSPLSLPSLALVIVLNLSALGFCRRQACVVLQLHTDSILEMERKAIGVLPTAILLVAFLPPIRGVGIDLTVVANKFNTTVVEATITKLNRLAEVNEDLRANNRFLRRIAWVETEDGTAAHTYSDPTYHGGIWRVDEAVFDATTRMVNELVHLSIFDDIERLFCIRWSRASWEDCRKPLYSALAARLFFHNLNNVIPLALEAQADNWFREYHALPTVTAETFILKVTTLEQTGCNARGLDLLFVLDGSGSVGSVDFNTTKNFVLTMIDFFDIGPDKTRVGVIQYSTLPHIEFHLKDNTEKAQLKRAAGNITYRAGWTHTGAALNVMSNTSFLLENGARPPSRGFPRVAVVVTDGKSQDNVTEPAERARDMGIVIFAIGVTSSVKGLELNAIANEPNDTYVYHVNDFDAIVNIAAALEYTTCDQPTELQNGTANGFLDRNEKQNFQYAYTSKGLTLSLNGSQGCTVAYISASTPNPNAASYDFILMAKEGQGTVTLHLTVDDLNKNCTSEFARERREMAPEK</sequence>
<dbReference type="OrthoDB" id="6132182at2759"/>
<evidence type="ECO:0000256" key="8">
    <source>
        <dbReference type="SAM" id="Phobius"/>
    </source>
</evidence>
<dbReference type="PANTHER" id="PTHR24020">
    <property type="entry name" value="COLLAGEN ALPHA"/>
    <property type="match status" value="1"/>
</dbReference>
<evidence type="ECO:0000256" key="7">
    <source>
        <dbReference type="SAM" id="MobiDB-lite"/>
    </source>
</evidence>
<evidence type="ECO:0000313" key="11">
    <source>
        <dbReference type="RefSeq" id="XP_022079977.1"/>
    </source>
</evidence>
<dbReference type="PANTHER" id="PTHR24020:SF87">
    <property type="entry name" value="COLLAGEN ALPHA-1(VI) CHAIN-LIKE"/>
    <property type="match status" value="1"/>
</dbReference>
<keyword evidence="8" id="KW-1133">Transmembrane helix</keyword>
<feature type="transmembrane region" description="Helical" evidence="8">
    <location>
        <begin position="712"/>
        <end position="730"/>
    </location>
</feature>
<feature type="region of interest" description="Disordered" evidence="7">
    <location>
        <begin position="477"/>
        <end position="499"/>
    </location>
</feature>
<evidence type="ECO:0000256" key="3">
    <source>
        <dbReference type="ARBA" id="ARBA00022729"/>
    </source>
</evidence>
<dbReference type="GO" id="GO:0005576">
    <property type="term" value="C:extracellular region"/>
    <property type="evidence" value="ECO:0007669"/>
    <property type="project" value="UniProtKB-SubCell"/>
</dbReference>
<evidence type="ECO:0000256" key="6">
    <source>
        <dbReference type="SAM" id="Coils"/>
    </source>
</evidence>
<keyword evidence="8" id="KW-0812">Transmembrane</keyword>
<dbReference type="OMA" id="TGPHIAM"/>
<keyword evidence="2" id="KW-0964">Secreted</keyword>
<organism evidence="10 11">
    <name type="scientific">Acanthaster planci</name>
    <name type="common">Crown-of-thorns starfish</name>
    <dbReference type="NCBI Taxonomy" id="133434"/>
    <lineage>
        <taxon>Eukaryota</taxon>
        <taxon>Metazoa</taxon>
        <taxon>Echinodermata</taxon>
        <taxon>Eleutherozoa</taxon>
        <taxon>Asterozoa</taxon>
        <taxon>Asteroidea</taxon>
        <taxon>Valvatacea</taxon>
        <taxon>Valvatida</taxon>
        <taxon>Acanthasteridae</taxon>
        <taxon>Acanthaster</taxon>
    </lineage>
</organism>
<keyword evidence="8" id="KW-0472">Membrane</keyword>
<dbReference type="RefSeq" id="XP_022079977.1">
    <property type="nucleotide sequence ID" value="XM_022224285.1"/>
</dbReference>
<keyword evidence="5" id="KW-0325">Glycoprotein</keyword>
<evidence type="ECO:0000256" key="4">
    <source>
        <dbReference type="ARBA" id="ARBA00022737"/>
    </source>
</evidence>
<dbReference type="Pfam" id="PF00092">
    <property type="entry name" value="VWA"/>
    <property type="match status" value="2"/>
</dbReference>
<dbReference type="InterPro" id="IPR036465">
    <property type="entry name" value="vWFA_dom_sf"/>
</dbReference>
<dbReference type="InterPro" id="IPR002035">
    <property type="entry name" value="VWF_A"/>
</dbReference>
<feature type="transmembrane region" description="Helical" evidence="8">
    <location>
        <begin position="668"/>
        <end position="691"/>
    </location>
</feature>
<keyword evidence="6" id="KW-0175">Coiled coil</keyword>
<evidence type="ECO:0000256" key="5">
    <source>
        <dbReference type="ARBA" id="ARBA00023180"/>
    </source>
</evidence>
<evidence type="ECO:0000256" key="1">
    <source>
        <dbReference type="ARBA" id="ARBA00004613"/>
    </source>
</evidence>